<keyword evidence="5" id="KW-0378">Hydrolase</keyword>
<evidence type="ECO:0000259" key="7">
    <source>
        <dbReference type="PROSITE" id="PS51704"/>
    </source>
</evidence>
<dbReference type="GO" id="GO:0008889">
    <property type="term" value="F:glycerophosphodiester phosphodiesterase activity"/>
    <property type="evidence" value="ECO:0007669"/>
    <property type="project" value="UniProtKB-EC"/>
</dbReference>
<proteinExistence type="inferred from homology"/>
<comment type="similarity">
    <text evidence="1">Belongs to the glycerophosphoryl diester phosphodiesterase family.</text>
</comment>
<keyword evidence="3" id="KW-0732">Signal</keyword>
<name>A0A8J3C9T0_9PSEU</name>
<dbReference type="GO" id="GO:0006629">
    <property type="term" value="P:lipid metabolic process"/>
    <property type="evidence" value="ECO:0007669"/>
    <property type="project" value="InterPro"/>
</dbReference>
<evidence type="ECO:0000256" key="3">
    <source>
        <dbReference type="ARBA" id="ARBA00022729"/>
    </source>
</evidence>
<dbReference type="PROSITE" id="PS51704">
    <property type="entry name" value="GP_PDE"/>
    <property type="match status" value="1"/>
</dbReference>
<evidence type="ECO:0000313" key="9">
    <source>
        <dbReference type="Proteomes" id="UP000637578"/>
    </source>
</evidence>
<evidence type="ECO:0000256" key="4">
    <source>
        <dbReference type="ARBA" id="ARBA00022798"/>
    </source>
</evidence>
<dbReference type="InterPro" id="IPR030395">
    <property type="entry name" value="GP_PDE_dom"/>
</dbReference>
<dbReference type="PANTHER" id="PTHR43620:SF7">
    <property type="entry name" value="GLYCEROPHOSPHODIESTER PHOSPHODIESTERASE GDPD5-RELATED"/>
    <property type="match status" value="1"/>
</dbReference>
<dbReference type="InterPro" id="IPR017946">
    <property type="entry name" value="PLC-like_Pdiesterase_TIM-brl"/>
</dbReference>
<dbReference type="EMBL" id="BMMK01000006">
    <property type="protein sequence ID" value="GGM47091.1"/>
    <property type="molecule type" value="Genomic_DNA"/>
</dbReference>
<dbReference type="PANTHER" id="PTHR43620">
    <property type="entry name" value="GLYCEROPHOSPHORYL DIESTER PHOSPHODIESTERASE"/>
    <property type="match status" value="1"/>
</dbReference>
<evidence type="ECO:0000256" key="1">
    <source>
        <dbReference type="ARBA" id="ARBA00007277"/>
    </source>
</evidence>
<dbReference type="AlphaFoldDB" id="A0A8J3C9T0"/>
<dbReference type="CDD" id="cd08602">
    <property type="entry name" value="GDPD_ScGlpQ1_like"/>
    <property type="match status" value="1"/>
</dbReference>
<evidence type="ECO:0000256" key="2">
    <source>
        <dbReference type="ARBA" id="ARBA00012247"/>
    </source>
</evidence>
<comment type="catalytic activity">
    <reaction evidence="6">
        <text>a sn-glycero-3-phosphodiester + H2O = an alcohol + sn-glycerol 3-phosphate + H(+)</text>
        <dbReference type="Rhea" id="RHEA:12969"/>
        <dbReference type="ChEBI" id="CHEBI:15377"/>
        <dbReference type="ChEBI" id="CHEBI:15378"/>
        <dbReference type="ChEBI" id="CHEBI:30879"/>
        <dbReference type="ChEBI" id="CHEBI:57597"/>
        <dbReference type="ChEBI" id="CHEBI:83408"/>
        <dbReference type="EC" id="3.1.4.46"/>
    </reaction>
</comment>
<evidence type="ECO:0000256" key="5">
    <source>
        <dbReference type="ARBA" id="ARBA00022801"/>
    </source>
</evidence>
<dbReference type="GO" id="GO:0042597">
    <property type="term" value="C:periplasmic space"/>
    <property type="evidence" value="ECO:0007669"/>
    <property type="project" value="TreeGrafter"/>
</dbReference>
<dbReference type="FunFam" id="3.20.20.190:FF:000050">
    <property type="entry name" value="Glycerophosphoryl diester phosphodiesterase"/>
    <property type="match status" value="1"/>
</dbReference>
<dbReference type="EC" id="3.1.4.46" evidence="2"/>
<dbReference type="Gene3D" id="3.20.20.190">
    <property type="entry name" value="Phosphatidylinositol (PI) phosphodiesterase"/>
    <property type="match status" value="1"/>
</dbReference>
<feature type="domain" description="GP-PDE" evidence="7">
    <location>
        <begin position="59"/>
        <end position="384"/>
    </location>
</feature>
<keyword evidence="9" id="KW-1185">Reference proteome</keyword>
<evidence type="ECO:0000256" key="6">
    <source>
        <dbReference type="ARBA" id="ARBA00047512"/>
    </source>
</evidence>
<organism evidence="8 9">
    <name type="scientific">Longimycelium tulufanense</name>
    <dbReference type="NCBI Taxonomy" id="907463"/>
    <lineage>
        <taxon>Bacteria</taxon>
        <taxon>Bacillati</taxon>
        <taxon>Actinomycetota</taxon>
        <taxon>Actinomycetes</taxon>
        <taxon>Pseudonocardiales</taxon>
        <taxon>Pseudonocardiaceae</taxon>
        <taxon>Longimycelium</taxon>
    </lineage>
</organism>
<dbReference type="Proteomes" id="UP000637578">
    <property type="component" value="Unassembled WGS sequence"/>
</dbReference>
<reference evidence="8" key="1">
    <citation type="journal article" date="2014" name="Int. J. Syst. Evol. Microbiol.">
        <title>Complete genome sequence of Corynebacterium casei LMG S-19264T (=DSM 44701T), isolated from a smear-ripened cheese.</title>
        <authorList>
            <consortium name="US DOE Joint Genome Institute (JGI-PGF)"/>
            <person name="Walter F."/>
            <person name="Albersmeier A."/>
            <person name="Kalinowski J."/>
            <person name="Ruckert C."/>
        </authorList>
    </citation>
    <scope>NUCLEOTIDE SEQUENCE</scope>
    <source>
        <strain evidence="8">CGMCC 4.5737</strain>
    </source>
</reference>
<reference evidence="8" key="2">
    <citation type="submission" date="2020-09" db="EMBL/GenBank/DDBJ databases">
        <authorList>
            <person name="Sun Q."/>
            <person name="Zhou Y."/>
        </authorList>
    </citation>
    <scope>NUCLEOTIDE SEQUENCE</scope>
    <source>
        <strain evidence="8">CGMCC 4.5737</strain>
    </source>
</reference>
<dbReference type="Pfam" id="PF03009">
    <property type="entry name" value="GDPD"/>
    <property type="match status" value="1"/>
</dbReference>
<keyword evidence="4" id="KW-0319">Glycerol metabolism</keyword>
<dbReference type="SUPFAM" id="SSF51695">
    <property type="entry name" value="PLC-like phosphodiesterases"/>
    <property type="match status" value="1"/>
</dbReference>
<gene>
    <name evidence="8" type="primary">glpQ</name>
    <name evidence="8" type="ORF">GCM10012275_17700</name>
</gene>
<dbReference type="GO" id="GO:0006071">
    <property type="term" value="P:glycerol metabolic process"/>
    <property type="evidence" value="ECO:0007669"/>
    <property type="project" value="UniProtKB-KW"/>
</dbReference>
<comment type="caution">
    <text evidence="8">The sequence shown here is derived from an EMBL/GenBank/DDBJ whole genome shotgun (WGS) entry which is preliminary data.</text>
</comment>
<protein>
    <recommendedName>
        <fullName evidence="2">glycerophosphodiester phosphodiesterase</fullName>
        <ecNumber evidence="2">3.1.4.46</ecNumber>
    </recommendedName>
</protein>
<accession>A0A8J3C9T0</accession>
<sequence>MRKPPREAFRNRLTARFAGVAVSALAVLGLMGGVALPSAVAEPSQPADVAVQDHRPDQPLVIGHRGAPGYRPEHTLASYELAARMGADYIEPDLVSTKDGVLVTRHENEIGGTTDVASRPEFADRKTTKTIDGEQLTGWFTEDFTLAELKTLRAKERIPETRPHNTLYDGRYEVPTFQEVVDLTKRLARELHRTIGIYAETKHPTYFKKAGLALEPKLVEALTRNGLNRPNAPVFVQSFEVSNLKELKRQLRVPLVQLVWTEGQPYDFVESGDPRTYADLVTPEGLREIATYAKGVGPEKGMIIPRDEKGFLTEPTTLVSDAHGAGLVVHPYTFRNENTFLPADFRSSDNPAEYGRAFDEYELFFKQGIDGLFSDNTDTAVAARSEVLARR</sequence>
<evidence type="ECO:0000313" key="8">
    <source>
        <dbReference type="EMBL" id="GGM47091.1"/>
    </source>
</evidence>